<dbReference type="InterPro" id="IPR050570">
    <property type="entry name" value="Cell_wall_metabolism_enzyme"/>
</dbReference>
<accession>A0A316HKD9</accession>
<dbReference type="GO" id="GO:0004222">
    <property type="term" value="F:metalloendopeptidase activity"/>
    <property type="evidence" value="ECO:0007669"/>
    <property type="project" value="TreeGrafter"/>
</dbReference>
<dbReference type="CDD" id="cd12797">
    <property type="entry name" value="M23_peptidase"/>
    <property type="match status" value="1"/>
</dbReference>
<evidence type="ECO:0000313" key="3">
    <source>
        <dbReference type="EMBL" id="PWK78725.1"/>
    </source>
</evidence>
<dbReference type="InterPro" id="IPR011055">
    <property type="entry name" value="Dup_hybrid_motif"/>
</dbReference>
<comment type="caution">
    <text evidence="3">The sequence shown here is derived from an EMBL/GenBank/DDBJ whole genome shotgun (WGS) entry which is preliminary data.</text>
</comment>
<feature type="chain" id="PRO_5016269853" evidence="1">
    <location>
        <begin position="39"/>
        <end position="404"/>
    </location>
</feature>
<evidence type="ECO:0000256" key="1">
    <source>
        <dbReference type="SAM" id="SignalP"/>
    </source>
</evidence>
<evidence type="ECO:0000313" key="4">
    <source>
        <dbReference type="Proteomes" id="UP000245678"/>
    </source>
</evidence>
<dbReference type="Gene3D" id="2.70.70.10">
    <property type="entry name" value="Glucose Permease (Domain IIA)"/>
    <property type="match status" value="1"/>
</dbReference>
<reference evidence="3 4" key="1">
    <citation type="submission" date="2018-05" db="EMBL/GenBank/DDBJ databases">
        <title>Genomic Encyclopedia of Archaeal and Bacterial Type Strains, Phase II (KMG-II): from individual species to whole genera.</title>
        <authorList>
            <person name="Goeker M."/>
        </authorList>
    </citation>
    <scope>NUCLEOTIDE SEQUENCE [LARGE SCALE GENOMIC DNA]</scope>
    <source>
        <strain evidence="3 4">DSM 19975</strain>
    </source>
</reference>
<gene>
    <name evidence="3" type="ORF">LX99_01173</name>
</gene>
<dbReference type="PANTHER" id="PTHR21666">
    <property type="entry name" value="PEPTIDASE-RELATED"/>
    <property type="match status" value="1"/>
</dbReference>
<organism evidence="3 4">
    <name type="scientific">Mucilaginibacter oryzae</name>
    <dbReference type="NCBI Taxonomy" id="468058"/>
    <lineage>
        <taxon>Bacteria</taxon>
        <taxon>Pseudomonadati</taxon>
        <taxon>Bacteroidota</taxon>
        <taxon>Sphingobacteriia</taxon>
        <taxon>Sphingobacteriales</taxon>
        <taxon>Sphingobacteriaceae</taxon>
        <taxon>Mucilaginibacter</taxon>
    </lineage>
</organism>
<name>A0A316HKD9_9SPHI</name>
<dbReference type="RefSeq" id="WP_109607021.1">
    <property type="nucleotide sequence ID" value="NZ_QGHA01000002.1"/>
</dbReference>
<keyword evidence="4" id="KW-1185">Reference proteome</keyword>
<feature type="signal peptide" evidence="1">
    <location>
        <begin position="1"/>
        <end position="38"/>
    </location>
</feature>
<dbReference type="SUPFAM" id="SSF51261">
    <property type="entry name" value="Duplicated hybrid motif"/>
    <property type="match status" value="1"/>
</dbReference>
<dbReference type="InterPro" id="IPR016047">
    <property type="entry name" value="M23ase_b-sheet_dom"/>
</dbReference>
<dbReference type="EMBL" id="QGHA01000002">
    <property type="protein sequence ID" value="PWK78725.1"/>
    <property type="molecule type" value="Genomic_DNA"/>
</dbReference>
<dbReference type="Pfam" id="PF01551">
    <property type="entry name" value="Peptidase_M23"/>
    <property type="match status" value="1"/>
</dbReference>
<feature type="domain" description="M23ase beta-sheet core" evidence="2">
    <location>
        <begin position="286"/>
        <end position="346"/>
    </location>
</feature>
<keyword evidence="1" id="KW-0732">Signal</keyword>
<sequence>MSRKAVTYSHHINKLFKGFYLQSATLVLLLLQVLTATAQANNAPVEVLIPHRPTAVKGSDNRFHLAYELHITNFYQSSGPLTLKSLSVFGDKFTLPIATFSKAGLLTLLNAQEVPDKGKDVIIAAGRRKILFVWLTLPSGAVPPQSLHHKITFTDKKKAQYQVTGAVTPVDQKKLWVFGPPVRGHSWFIGEGPGNPKSHHWGSLLAQNGTVTIPQRYAIDFFGLNDAGHAVETQPGKLNQTANKQWTGFGSEVLAVHDAVVRDMRDSIADHAPLAPLPEPKEITARGVYGNFIVLEIAPGVFVHYAHLQHGSVKVHIGQHVKLGDVIARLGDSGNAGAAHLHFHVSDKPTFEFSEGMPFVFSTIGLLGKSNEANMLDPTSKFKAQTVKQNNVLPLFGDVVRFDF</sequence>
<evidence type="ECO:0000259" key="2">
    <source>
        <dbReference type="Pfam" id="PF01551"/>
    </source>
</evidence>
<dbReference type="AlphaFoldDB" id="A0A316HKD9"/>
<protein>
    <submittedName>
        <fullName evidence="3">Peptidase M23-like protein</fullName>
    </submittedName>
</protein>
<dbReference type="PANTHER" id="PTHR21666:SF270">
    <property type="entry name" value="MUREIN HYDROLASE ACTIVATOR ENVC"/>
    <property type="match status" value="1"/>
</dbReference>
<dbReference type="Proteomes" id="UP000245678">
    <property type="component" value="Unassembled WGS sequence"/>
</dbReference>
<proteinExistence type="predicted"/>